<feature type="domain" description="J" evidence="2">
    <location>
        <begin position="1038"/>
        <end position="1096"/>
    </location>
</feature>
<dbReference type="PROSITE" id="PS50076">
    <property type="entry name" value="DNAJ_2"/>
    <property type="match status" value="1"/>
</dbReference>
<evidence type="ECO:0000256" key="1">
    <source>
        <dbReference type="SAM" id="MobiDB-lite"/>
    </source>
</evidence>
<dbReference type="Pfam" id="PF18974">
    <property type="entry name" value="DUF5710"/>
    <property type="match status" value="3"/>
</dbReference>
<evidence type="ECO:0000313" key="4">
    <source>
        <dbReference type="EMBL" id="VFT99069.1"/>
    </source>
</evidence>
<feature type="region of interest" description="Disordered" evidence="1">
    <location>
        <begin position="868"/>
        <end position="889"/>
    </location>
</feature>
<feature type="region of interest" description="Disordered" evidence="1">
    <location>
        <begin position="607"/>
        <end position="660"/>
    </location>
</feature>
<protein>
    <submittedName>
        <fullName evidence="4">Aste57867_22406 protein</fullName>
    </submittedName>
</protein>
<dbReference type="EMBL" id="VJMH01007048">
    <property type="protein sequence ID" value="KAF0685798.1"/>
    <property type="molecule type" value="Genomic_DNA"/>
</dbReference>
<dbReference type="AlphaFoldDB" id="A0A485LKR4"/>
<dbReference type="OrthoDB" id="77439at2759"/>
<proteinExistence type="predicted"/>
<dbReference type="Pfam" id="PF00226">
    <property type="entry name" value="DnaJ"/>
    <property type="match status" value="1"/>
</dbReference>
<dbReference type="CDD" id="cd06257">
    <property type="entry name" value="DnaJ"/>
    <property type="match status" value="1"/>
</dbReference>
<dbReference type="InterPro" id="IPR043764">
    <property type="entry name" value="DUF5710"/>
</dbReference>
<dbReference type="SMART" id="SM00271">
    <property type="entry name" value="DnaJ"/>
    <property type="match status" value="1"/>
</dbReference>
<evidence type="ECO:0000259" key="2">
    <source>
        <dbReference type="PROSITE" id="PS50076"/>
    </source>
</evidence>
<feature type="region of interest" description="Disordered" evidence="1">
    <location>
        <begin position="1"/>
        <end position="31"/>
    </location>
</feature>
<organism evidence="4 5">
    <name type="scientific">Aphanomyces stellatus</name>
    <dbReference type="NCBI Taxonomy" id="120398"/>
    <lineage>
        <taxon>Eukaryota</taxon>
        <taxon>Sar</taxon>
        <taxon>Stramenopiles</taxon>
        <taxon>Oomycota</taxon>
        <taxon>Saprolegniomycetes</taxon>
        <taxon>Saprolegniales</taxon>
        <taxon>Verrucalvaceae</taxon>
        <taxon>Aphanomyces</taxon>
    </lineage>
</organism>
<dbReference type="SUPFAM" id="SSF46565">
    <property type="entry name" value="Chaperone J-domain"/>
    <property type="match status" value="1"/>
</dbReference>
<reference evidence="3" key="2">
    <citation type="submission" date="2019-06" db="EMBL/GenBank/DDBJ databases">
        <title>Genomics analysis of Aphanomyces spp. identifies a new class of oomycete effector associated with host adaptation.</title>
        <authorList>
            <person name="Gaulin E."/>
        </authorList>
    </citation>
    <scope>NUCLEOTIDE SEQUENCE</scope>
    <source>
        <strain evidence="3">CBS 578.67</strain>
    </source>
</reference>
<accession>A0A485LKR4</accession>
<dbReference type="InterPro" id="IPR001623">
    <property type="entry name" value="DnaJ_domain"/>
</dbReference>
<feature type="compositionally biased region" description="Acidic residues" evidence="1">
    <location>
        <begin position="634"/>
        <end position="650"/>
    </location>
</feature>
<dbReference type="Proteomes" id="UP000332933">
    <property type="component" value="Unassembled WGS sequence"/>
</dbReference>
<sequence length="1098" mass="121433">MAAPRPLSAMSVNDWGRSTGRTSGAVAASQDDVTVRPRVAKRKRAIPTSVEPLKRPQHLERDVAHSKVALEQAATAYEELNAQLHRDAAMFRVAHIAMRTQSKTASTSLPNKAKVVCMAAVNAAAEAAYTQTLPHHAHGKPLPHGAPLRMRPMSMPPSAVTVAPSLAPLSLPSSSSECHDPYFYLRPLQIDALASCTMEQLLLMLLSPADVQTLHGCIHRWLDRVLNTLAFPSAPDKDLDMSDAALHVHYLALAAHVLGAHAYASVQLESAFEKRSTPFLCRLDVDSIPSAYAALAAPLRASTRGVDFGRGTSALVRSTLQSCPDILWQVMLWHSNDDDESDQGMSEPYVKHVDEARFLEQFMWLRKLVDHAGDDLQLVTNGIKAIARIILSIHRRQLLHRWHLVLHDTLPRHGTRHLHPAMGFLARALEPPRGDVPAVAPPCPILHRSSWLRTYVETFTLGNAVQHLLPPHTKSHVHRQGELLQLGHYVLLDEAVNPAGAEAMLDVLHVTRQDLAGYDRALAWHVYATQLLADHTSVVFKHPVADASPSLNTIQERLQALASELRHSEQHHAATKWIGLAIEQLSCQQGGTGEPANVGMARDEFEGLHPEESTPPATMNPPSAVGGGGVIDLTLDDDPSETEDENDDENEDRRDKAIRLDTEDDDHFADERPIVPPTRVDGHVATSVEVAAESAARVSAEHRMYLTCSVLERRMARELGAEYDPEFKQWFVPAGMDLAPFARWAPQPKPVESLPEPSSPPRSAPRTSTERMYVDCPYIERGQAKGLGALWDVEKKQWYVPPGLDLRPFLRWTPRAPQVSTVRMYLDCPYPQNFLVKGLGAHWDPDTKSWFVPPGLDLARFTRWLPPSSSEEPVAADDEPMETPDPQLPVDPPLVTKATRPVAPVSVGSDKPQARKITPLPAKRRNVSAAAIHSSCHRVLVDLVGSVEQTVGCSGCKFHVVYACVQCKQCRAHCRCYVRARERDDLRSEQESMFEAARRRARLLKQTVAGPLPDYTSCVTGPELLSTPRILAMWRDANAFGVLGVPPSASVALIKRQYRTMVLQLHPDKSKHDTPDKVSAFMAVTNAFRQVKMQLNIH</sequence>
<dbReference type="EMBL" id="CAADRA010007074">
    <property type="protein sequence ID" value="VFT99069.1"/>
    <property type="molecule type" value="Genomic_DNA"/>
</dbReference>
<keyword evidence="5" id="KW-1185">Reference proteome</keyword>
<reference evidence="4 5" key="1">
    <citation type="submission" date="2019-03" db="EMBL/GenBank/DDBJ databases">
        <authorList>
            <person name="Gaulin E."/>
            <person name="Dumas B."/>
        </authorList>
    </citation>
    <scope>NUCLEOTIDE SEQUENCE [LARGE SCALE GENOMIC DNA]</scope>
    <source>
        <strain evidence="4">CBS 568.67</strain>
    </source>
</reference>
<dbReference type="InterPro" id="IPR036869">
    <property type="entry name" value="J_dom_sf"/>
</dbReference>
<dbReference type="Gene3D" id="1.10.287.110">
    <property type="entry name" value="DnaJ domain"/>
    <property type="match status" value="1"/>
</dbReference>
<evidence type="ECO:0000313" key="5">
    <source>
        <dbReference type="Proteomes" id="UP000332933"/>
    </source>
</evidence>
<feature type="compositionally biased region" description="Basic and acidic residues" evidence="1">
    <location>
        <begin position="651"/>
        <end position="660"/>
    </location>
</feature>
<feature type="region of interest" description="Disordered" evidence="1">
    <location>
        <begin position="747"/>
        <end position="769"/>
    </location>
</feature>
<gene>
    <name evidence="4" type="primary">Aste57867_22406</name>
    <name evidence="3" type="ORF">As57867_022336</name>
    <name evidence="4" type="ORF">ASTE57867_22406</name>
</gene>
<evidence type="ECO:0000313" key="3">
    <source>
        <dbReference type="EMBL" id="KAF0685798.1"/>
    </source>
</evidence>
<name>A0A485LKR4_9STRA</name>